<evidence type="ECO:0000313" key="21">
    <source>
        <dbReference type="Proteomes" id="UP000261052"/>
    </source>
</evidence>
<dbReference type="EMBL" id="WKQP01000055">
    <property type="protein sequence ID" value="MSC61679.1"/>
    <property type="molecule type" value="Genomic_DNA"/>
</dbReference>
<name>A0A173VUE2_9FIRM</name>
<evidence type="ECO:0000313" key="15">
    <source>
        <dbReference type="EMBL" id="RHD89120.1"/>
    </source>
</evidence>
<reference evidence="5" key="5">
    <citation type="submission" date="2020-02" db="EMBL/GenBank/DDBJ databases">
        <authorList>
            <person name="Littmann E."/>
            <person name="Sorbara M."/>
        </authorList>
    </citation>
    <scope>NUCLEOTIDE SEQUENCE</scope>
    <source>
        <strain evidence="5">MSK.17.79</strain>
    </source>
</reference>
<dbReference type="GeneID" id="86989981"/>
<evidence type="ECO:0000313" key="19">
    <source>
        <dbReference type="Proteomes" id="UP000260717"/>
    </source>
</evidence>
<dbReference type="EMBL" id="CYXM01000035">
    <property type="protein sequence ID" value="CUN30380.1"/>
    <property type="molecule type" value="Genomic_DNA"/>
</dbReference>
<dbReference type="SUPFAM" id="SSF48403">
    <property type="entry name" value="Ankyrin repeat"/>
    <property type="match status" value="1"/>
</dbReference>
<evidence type="ECO:0000313" key="25">
    <source>
        <dbReference type="Proteomes" id="UP000284835"/>
    </source>
</evidence>
<evidence type="ECO:0000313" key="18">
    <source>
        <dbReference type="Proteomes" id="UP000095673"/>
    </source>
</evidence>
<dbReference type="EMBL" id="QRUJ01000051">
    <property type="protein sequence ID" value="RGR50927.1"/>
    <property type="molecule type" value="Genomic_DNA"/>
</dbReference>
<dbReference type="AlphaFoldDB" id="A0A173VUE2"/>
<dbReference type="Proteomes" id="UP000284296">
    <property type="component" value="Unassembled WGS sequence"/>
</dbReference>
<dbReference type="OrthoDB" id="2038281at2"/>
<evidence type="ECO:0000313" key="14">
    <source>
        <dbReference type="EMBL" id="RHC33837.1"/>
    </source>
</evidence>
<dbReference type="PROSITE" id="PS50088">
    <property type="entry name" value="ANK_REPEAT"/>
    <property type="match status" value="1"/>
</dbReference>
<accession>A0A173VUE2</accession>
<evidence type="ECO:0000313" key="8">
    <source>
        <dbReference type="EMBL" id="RGM64995.1"/>
    </source>
</evidence>
<dbReference type="EMBL" id="QSKC01000032">
    <property type="protein sequence ID" value="RHE30166.1"/>
    <property type="molecule type" value="Genomic_DNA"/>
</dbReference>
<dbReference type="Proteomes" id="UP000285290">
    <property type="component" value="Unassembled WGS sequence"/>
</dbReference>
<dbReference type="EMBL" id="JAJCJQ010000058">
    <property type="protein sequence ID" value="MCB6962423.1"/>
    <property type="molecule type" value="Genomic_DNA"/>
</dbReference>
<dbReference type="Proteomes" id="UP001193670">
    <property type="component" value="Unassembled WGS sequence"/>
</dbReference>
<dbReference type="Proteomes" id="UP000286341">
    <property type="component" value="Unassembled WGS sequence"/>
</dbReference>
<evidence type="ECO:0000313" key="31">
    <source>
        <dbReference type="Proteomes" id="UP000479563"/>
    </source>
</evidence>
<gene>
    <name evidence="17" type="ORF">DW172_16880</name>
    <name evidence="16" type="ORF">DW753_14585</name>
    <name evidence="15" type="ORF">DW775_15875</name>
    <name evidence="14" type="ORF">DW848_16610</name>
    <name evidence="13" type="ORF">DW948_15630</name>
    <name evidence="12" type="ORF">DWV78_16155</name>
    <name evidence="11" type="ORF">DWW89_17105</name>
    <name evidence="10" type="ORF">DWX06_16260</name>
    <name evidence="9" type="ORF">DWY38_16635</name>
    <name evidence="8" type="ORF">DXB99_19300</name>
    <name evidence="7" type="ORF">DXC13_06610</name>
    <name evidence="6" type="ORF">DXD13_16220</name>
    <name evidence="2" type="ORF">ERS852580_03536</name>
    <name evidence="5" type="ORF">G4319_15265</name>
    <name evidence="4" type="ORF">GKE07_16175</name>
    <name evidence="3" type="ORF">LIZ82_16255</name>
</gene>
<evidence type="ECO:0000313" key="3">
    <source>
        <dbReference type="EMBL" id="MCB6962423.1"/>
    </source>
</evidence>
<dbReference type="EMBL" id="QSQP01000049">
    <property type="protein sequence ID" value="RGK37888.1"/>
    <property type="molecule type" value="Genomic_DNA"/>
</dbReference>
<evidence type="ECO:0000313" key="23">
    <source>
        <dbReference type="Proteomes" id="UP000283765"/>
    </source>
</evidence>
<dbReference type="EMBL" id="QSTP01000049">
    <property type="protein sequence ID" value="RGM64995.1"/>
    <property type="molecule type" value="Genomic_DNA"/>
</dbReference>
<evidence type="ECO:0000313" key="30">
    <source>
        <dbReference type="Proteomes" id="UP000286581"/>
    </source>
</evidence>
<evidence type="ECO:0000313" key="28">
    <source>
        <dbReference type="Proteomes" id="UP000286104"/>
    </source>
</evidence>
<dbReference type="Proteomes" id="UP000284835">
    <property type="component" value="Unassembled WGS sequence"/>
</dbReference>
<dbReference type="EMBL" id="QRXR01000064">
    <property type="protein sequence ID" value="RGU17792.1"/>
    <property type="molecule type" value="Genomic_DNA"/>
</dbReference>
<dbReference type="EMBL" id="QSAE01000113">
    <property type="protein sequence ID" value="RGW33707.1"/>
    <property type="molecule type" value="Genomic_DNA"/>
</dbReference>
<evidence type="ECO:0000313" key="27">
    <source>
        <dbReference type="Proteomes" id="UP000285865"/>
    </source>
</evidence>
<dbReference type="Proteomes" id="UP001197741">
    <property type="component" value="Unassembled WGS sequence"/>
</dbReference>
<dbReference type="RefSeq" id="WP_012744079.1">
    <property type="nucleotide sequence ID" value="NZ_CP092643.1"/>
</dbReference>
<proteinExistence type="predicted"/>
<evidence type="ECO:0000313" key="29">
    <source>
        <dbReference type="Proteomes" id="UP000286341"/>
    </source>
</evidence>
<reference evidence="5" key="4">
    <citation type="journal article" date="2020" name="Cell Host Microbe">
        <title>Functional and Genomic Variation between Human-Derived Isolates of Lachnospiraceae Reveals Inter- and Intra-Species Diversity.</title>
        <authorList>
            <person name="Sorbara M.T."/>
            <person name="Littmann E.R."/>
            <person name="Fontana E."/>
            <person name="Moody T.U."/>
            <person name="Kohout C.E."/>
            <person name="Gjonbalaj M."/>
            <person name="Eaton V."/>
            <person name="Seok R."/>
            <person name="Leiner I.M."/>
            <person name="Pamer E.G."/>
        </authorList>
    </citation>
    <scope>NUCLEOTIDE SEQUENCE</scope>
    <source>
        <strain evidence="5">MSK.17.79</strain>
    </source>
</reference>
<dbReference type="EMBL" id="QRKN01000038">
    <property type="protein sequence ID" value="RHI15816.1"/>
    <property type="molecule type" value="Genomic_DNA"/>
</dbReference>
<evidence type="ECO:0000313" key="2">
    <source>
        <dbReference type="EMBL" id="CUN30380.1"/>
    </source>
</evidence>
<evidence type="ECO:0000313" key="5">
    <source>
        <dbReference type="EMBL" id="NSC28649.1"/>
    </source>
</evidence>
<evidence type="ECO:0000313" key="6">
    <source>
        <dbReference type="EMBL" id="RGK37888.1"/>
    </source>
</evidence>
<evidence type="ECO:0000256" key="1">
    <source>
        <dbReference type="PROSITE-ProRule" id="PRU00023"/>
    </source>
</evidence>
<evidence type="ECO:0000313" key="13">
    <source>
        <dbReference type="EMBL" id="RHA08244.1"/>
    </source>
</evidence>
<dbReference type="Proteomes" id="UP000283765">
    <property type="component" value="Unassembled WGS sequence"/>
</dbReference>
<evidence type="ECO:0000313" key="9">
    <source>
        <dbReference type="EMBL" id="RGR50927.1"/>
    </source>
</evidence>
<dbReference type="Proteomes" id="UP000260717">
    <property type="component" value="Unassembled WGS sequence"/>
</dbReference>
<dbReference type="Proteomes" id="UP000286581">
    <property type="component" value="Unassembled WGS sequence"/>
</dbReference>
<dbReference type="Proteomes" id="UP000260758">
    <property type="component" value="Unassembled WGS sequence"/>
</dbReference>
<dbReference type="Proteomes" id="UP000285865">
    <property type="component" value="Unassembled WGS sequence"/>
</dbReference>
<dbReference type="Gene3D" id="1.25.40.20">
    <property type="entry name" value="Ankyrin repeat-containing domain"/>
    <property type="match status" value="1"/>
</dbReference>
<dbReference type="EMBL" id="JAAILW010000060">
    <property type="protein sequence ID" value="NSC28649.1"/>
    <property type="molecule type" value="Genomic_DNA"/>
</dbReference>
<evidence type="ECO:0000313" key="22">
    <source>
        <dbReference type="Proteomes" id="UP000266066"/>
    </source>
</evidence>
<dbReference type="Proteomes" id="UP000266066">
    <property type="component" value="Unassembled WGS sequence"/>
</dbReference>
<dbReference type="EMBL" id="QSHU01000051">
    <property type="protein sequence ID" value="RHC33837.1"/>
    <property type="molecule type" value="Genomic_DNA"/>
</dbReference>
<reference evidence="19 20" key="2">
    <citation type="submission" date="2018-08" db="EMBL/GenBank/DDBJ databases">
        <title>A genome reference for cultivated species of the human gut microbiota.</title>
        <authorList>
            <person name="Zou Y."/>
            <person name="Xue W."/>
            <person name="Luo G."/>
        </authorList>
    </citation>
    <scope>NUCLEOTIDE SEQUENCE [LARGE SCALE GENOMIC DNA]</scope>
    <source>
        <strain evidence="12 30">AF12-8</strain>
        <strain evidence="11 23">AF17-27</strain>
        <strain evidence="10 24">AF18-16LB</strain>
        <strain evidence="9 22">AF25-15</strain>
        <strain evidence="17 27">AM16-11</strain>
        <strain evidence="16 26">AM29-10</strain>
        <strain evidence="15 25">AM30-13AC</strain>
        <strain evidence="14 28">AM36-3AA</strain>
        <strain evidence="13 29">AM44-1AT</strain>
        <strain evidence="8 20">OM07-13</strain>
        <strain evidence="7 19">OM08-12AT</strain>
        <strain evidence="6 21">TF11-15AC</strain>
    </source>
</reference>
<dbReference type="Proteomes" id="UP000286104">
    <property type="component" value="Unassembled WGS sequence"/>
</dbReference>
<dbReference type="Proteomes" id="UP000095673">
    <property type="component" value="Unassembled WGS sequence"/>
</dbReference>
<evidence type="ECO:0000313" key="4">
    <source>
        <dbReference type="EMBL" id="MSC61679.1"/>
    </source>
</evidence>
<evidence type="ECO:0000313" key="20">
    <source>
        <dbReference type="Proteomes" id="UP000260758"/>
    </source>
</evidence>
<evidence type="ECO:0000313" key="7">
    <source>
        <dbReference type="EMBL" id="RGM50784.1"/>
    </source>
</evidence>
<evidence type="ECO:0000313" key="17">
    <source>
        <dbReference type="EMBL" id="RHI15816.1"/>
    </source>
</evidence>
<reference evidence="3" key="6">
    <citation type="submission" date="2021-10" db="EMBL/GenBank/DDBJ databases">
        <title>Collection of gut derived symbiotic bacterial strains cultured from healthy donors.</title>
        <authorList>
            <person name="Lin H."/>
            <person name="Littmann E."/>
            <person name="Kohout C."/>
            <person name="Pamer E.G."/>
        </authorList>
    </citation>
    <scope>NUCLEOTIDE SEQUENCE</scope>
    <source>
        <strain evidence="3">DFI.7.28A</strain>
    </source>
</reference>
<evidence type="ECO:0000313" key="12">
    <source>
        <dbReference type="EMBL" id="RGW33707.1"/>
    </source>
</evidence>
<dbReference type="OMA" id="NVINECG"/>
<evidence type="ECO:0000313" key="24">
    <source>
        <dbReference type="Proteomes" id="UP000284296"/>
    </source>
</evidence>
<dbReference type="InterPro" id="IPR036770">
    <property type="entry name" value="Ankyrin_rpt-contain_sf"/>
</dbReference>
<evidence type="ECO:0000313" key="26">
    <source>
        <dbReference type="Proteomes" id="UP000285290"/>
    </source>
</evidence>
<feature type="repeat" description="ANK" evidence="1">
    <location>
        <begin position="29"/>
        <end position="65"/>
    </location>
</feature>
<sequence>MDISLVAKMKKYDEFISCYNEGDEKKVYKGKSLLFYSLSNNDTESRYLITDFLLNKGAEVNVINECGENLLHILLSRTKHNIKQTAELCKKLIDKGVNINQLDEKERVPLQYLINLKYTDEELEPLYQIWFAQNSILVNHKNAWGKTPLEIAEQMPYRASLLERMKKYE</sequence>
<dbReference type="InterPro" id="IPR002110">
    <property type="entry name" value="Ankyrin_rpt"/>
</dbReference>
<reference evidence="2 18" key="1">
    <citation type="submission" date="2015-09" db="EMBL/GenBank/DDBJ databases">
        <authorList>
            <consortium name="Pathogen Informatics"/>
        </authorList>
    </citation>
    <scope>NUCLEOTIDE SEQUENCE [LARGE SCALE GENOMIC DNA]</scope>
    <source>
        <strain evidence="2 18">2789STDY5834968</strain>
    </source>
</reference>
<dbReference type="EMBL" id="QRXG01000056">
    <property type="protein sequence ID" value="RGT76599.1"/>
    <property type="molecule type" value="Genomic_DNA"/>
</dbReference>
<reference evidence="4 31" key="3">
    <citation type="journal article" date="2019" name="Nat. Med.">
        <title>A library of human gut bacterial isolates paired with longitudinal multiomics data enables mechanistic microbiome research.</title>
        <authorList>
            <person name="Poyet M."/>
            <person name="Groussin M."/>
            <person name="Gibbons S.M."/>
            <person name="Avila-Pacheco J."/>
            <person name="Jiang X."/>
            <person name="Kearney S.M."/>
            <person name="Perrotta A.R."/>
            <person name="Berdy B."/>
            <person name="Zhao S."/>
            <person name="Lieberman T.D."/>
            <person name="Swanson P.K."/>
            <person name="Smith M."/>
            <person name="Roesemann S."/>
            <person name="Alexander J.E."/>
            <person name="Rich S.A."/>
            <person name="Livny J."/>
            <person name="Vlamakis H."/>
            <person name="Clish C."/>
            <person name="Bullock K."/>
            <person name="Deik A."/>
            <person name="Scott J."/>
            <person name="Pierce K.A."/>
            <person name="Xavier R.J."/>
            <person name="Alm E.J."/>
        </authorList>
    </citation>
    <scope>NUCLEOTIDE SEQUENCE [LARGE SCALE GENOMIC DNA]</scope>
    <source>
        <strain evidence="4 31">BIOML-A11</strain>
    </source>
</reference>
<dbReference type="EMBL" id="QSTI01000007">
    <property type="protein sequence ID" value="RGM50784.1"/>
    <property type="molecule type" value="Genomic_DNA"/>
</dbReference>
<dbReference type="Proteomes" id="UP000261052">
    <property type="component" value="Unassembled WGS sequence"/>
</dbReference>
<keyword evidence="1" id="KW-0040">ANK repeat</keyword>
<dbReference type="EMBL" id="QSFB01000047">
    <property type="protein sequence ID" value="RHA08244.1"/>
    <property type="molecule type" value="Genomic_DNA"/>
</dbReference>
<evidence type="ECO:0000313" key="11">
    <source>
        <dbReference type="EMBL" id="RGU17792.1"/>
    </source>
</evidence>
<evidence type="ECO:0000313" key="10">
    <source>
        <dbReference type="EMBL" id="RGT76599.1"/>
    </source>
</evidence>
<organism evidence="2 18">
    <name type="scientific">Agathobacter rectalis</name>
    <dbReference type="NCBI Taxonomy" id="39491"/>
    <lineage>
        <taxon>Bacteria</taxon>
        <taxon>Bacillati</taxon>
        <taxon>Bacillota</taxon>
        <taxon>Clostridia</taxon>
        <taxon>Lachnospirales</taxon>
        <taxon>Lachnospiraceae</taxon>
        <taxon>Agathobacter</taxon>
    </lineage>
</organism>
<dbReference type="EMBL" id="QSJS01000048">
    <property type="protein sequence ID" value="RHD89120.1"/>
    <property type="molecule type" value="Genomic_DNA"/>
</dbReference>
<evidence type="ECO:0000313" key="16">
    <source>
        <dbReference type="EMBL" id="RHE30166.1"/>
    </source>
</evidence>
<protein>
    <submittedName>
        <fullName evidence="3">Ankyrin repeat domain-containing protein</fullName>
    </submittedName>
    <submittedName>
        <fullName evidence="2">Ankyrin repeats (3 copies)</fullName>
    </submittedName>
</protein>
<dbReference type="Proteomes" id="UP000479563">
    <property type="component" value="Unassembled WGS sequence"/>
</dbReference>